<dbReference type="Pfam" id="PF00004">
    <property type="entry name" value="AAA"/>
    <property type="match status" value="1"/>
</dbReference>
<comment type="subcellular location">
    <subcellularLocation>
        <location evidence="1">Nucleus</location>
    </subcellularLocation>
</comment>
<dbReference type="GO" id="GO:0005524">
    <property type="term" value="F:ATP binding"/>
    <property type="evidence" value="ECO:0007669"/>
    <property type="project" value="UniProtKB-KW"/>
</dbReference>
<dbReference type="InterPro" id="IPR027417">
    <property type="entry name" value="P-loop_NTPase"/>
</dbReference>
<dbReference type="GO" id="GO:0016887">
    <property type="term" value="F:ATP hydrolysis activity"/>
    <property type="evidence" value="ECO:0007669"/>
    <property type="project" value="InterPro"/>
</dbReference>
<dbReference type="InterPro" id="IPR003593">
    <property type="entry name" value="AAA+_ATPase"/>
</dbReference>
<dbReference type="Gene3D" id="3.40.50.300">
    <property type="entry name" value="P-loop containing nucleotide triphosphate hydrolases"/>
    <property type="match status" value="1"/>
</dbReference>
<evidence type="ECO:0000256" key="2">
    <source>
        <dbReference type="ARBA" id="ARBA00022705"/>
    </source>
</evidence>
<dbReference type="AlphaFoldDB" id="S8DR90"/>
<dbReference type="GO" id="GO:0005634">
    <property type="term" value="C:nucleus"/>
    <property type="evidence" value="ECO:0007669"/>
    <property type="project" value="UniProtKB-SubCell"/>
</dbReference>
<keyword evidence="3" id="KW-0547">Nucleotide-binding</keyword>
<evidence type="ECO:0000313" key="12">
    <source>
        <dbReference type="Proteomes" id="UP000015241"/>
    </source>
</evidence>
<evidence type="ECO:0000313" key="11">
    <source>
        <dbReference type="EMBL" id="EPS95187.1"/>
    </source>
</evidence>
<dbReference type="GO" id="GO:0006260">
    <property type="term" value="P:DNA replication"/>
    <property type="evidence" value="ECO:0007669"/>
    <property type="project" value="UniProtKB-KW"/>
</dbReference>
<keyword evidence="12" id="KW-1185">Reference proteome</keyword>
<feature type="domain" description="AAA+ ATPase" evidence="10">
    <location>
        <begin position="265"/>
        <end position="407"/>
    </location>
</feature>
<dbReference type="EMBL" id="KE504213">
    <property type="protein sequence ID" value="EPS95187.1"/>
    <property type="molecule type" value="Genomic_DNA"/>
</dbReference>
<keyword evidence="2" id="KW-0235">DNA replication</keyword>
<evidence type="ECO:0000256" key="6">
    <source>
        <dbReference type="ARBA" id="ARBA00023242"/>
    </source>
</evidence>
<dbReference type="STRING" id="743788.S8DR90"/>
<dbReference type="InterPro" id="IPR047854">
    <property type="entry name" value="RFC_lid"/>
</dbReference>
<protein>
    <recommendedName>
        <fullName evidence="10">AAA+ ATPase domain-containing protein</fullName>
    </recommendedName>
</protein>
<gene>
    <name evidence="11" type="ORF">FOMPIDRAFT_1062862</name>
</gene>
<proteinExistence type="inferred from homology"/>
<evidence type="ECO:0000256" key="5">
    <source>
        <dbReference type="ARBA" id="ARBA00023125"/>
    </source>
</evidence>
<comment type="similarity">
    <text evidence="8">Belongs to the activator 1 small subunits family. CTF18 subfamily.</text>
</comment>
<evidence type="ECO:0000256" key="7">
    <source>
        <dbReference type="ARBA" id="ARBA00023306"/>
    </source>
</evidence>
<evidence type="ECO:0000256" key="9">
    <source>
        <dbReference type="SAM" id="MobiDB-lite"/>
    </source>
</evidence>
<dbReference type="Proteomes" id="UP000015241">
    <property type="component" value="Unassembled WGS sequence"/>
</dbReference>
<dbReference type="HOGENOM" id="CLU_004894_3_0_1"/>
<dbReference type="PANTHER" id="PTHR46765:SF1">
    <property type="entry name" value="P-LOOP CONTAINING NUCLEOSIDE TRIPHOSPHATE HYDROLASES SUPERFAMILY PROTEIN"/>
    <property type="match status" value="1"/>
</dbReference>
<dbReference type="GO" id="GO:0003677">
    <property type="term" value="F:DNA binding"/>
    <property type="evidence" value="ECO:0007669"/>
    <property type="project" value="UniProtKB-KW"/>
</dbReference>
<dbReference type="CDD" id="cd00009">
    <property type="entry name" value="AAA"/>
    <property type="match status" value="1"/>
</dbReference>
<sequence length="853" mass="94770">MAKVDTFGQPGSLLLPTNLDSNPNVSASETVADSFVSTGLLTTEGMGLEDVQPSIREKDTTEQVIEVDRPGVLGSELPEVTDLLRPFARTDTITSAIASPSTSTDSYSIYATNFDGQPVELKRKLKKTSTASSLHGASSTMGQNSGQRFGKLLETPIHRLLDQLSTEEAIRLSRADAEAAAAAQQNSSAPATRAKGKEMDALWVDRYRPKRFTDLLGDDRVHREVMAWVKEWDYCVFGRRQGGSRGVKRQRGEDGENTDEWKRPKEKILLLSGPPGLGKTTLAHIAARHAGYQVFEINASDARSAQVVDDRLRPALESGSAVGSSKPVLAVIDEIDGATGGSDHSAGFIKKLLSLTYDRPRKKGRKADPKASRPLLRPIICICNDLYAASLRDLRSYARIVRFSRPNDVHLVRRIREICEIEGLRAESRALTALVGLAQGDLRGCLNMLQLIKAKGHEVTEPVIRIAAAGMKQGDMTWTTVLNDLFAPMARKRTKDLGLTEEEETKYVRRLSREVESTGAMDRVAEGCFEYYANFHRHDANFSRYLKANEWLSSYDMLSGEMWTEREFALAEYLPFMLVGFYPLFQERGRPKLERPKATWDHHVATTANQEIYASLARCLRSAASRHHGDYRHLTSDQVLRLEVAPYLNRIISPPLNPVNRQIIRPNEKAILARLVDIMVALELRFLHDKNEDGQLVYRLDPPIDVFVTYDGKRASDIALSKYAVRHLVATEIDEKLSATQTEPVEKGKLKRSTFFNRRVANTDTTADADDDRTSLPVAKRVKGDPAQANPAEKVAVDFFGRPIVPKASGTAKGAPGSKIAVERPLTKYRVAYRFNEGNSAAVRKPIKVSAFL</sequence>
<reference evidence="11 12" key="1">
    <citation type="journal article" date="2012" name="Science">
        <title>The Paleozoic origin of enzymatic lignin decomposition reconstructed from 31 fungal genomes.</title>
        <authorList>
            <person name="Floudas D."/>
            <person name="Binder M."/>
            <person name="Riley R."/>
            <person name="Barry K."/>
            <person name="Blanchette R.A."/>
            <person name="Henrissat B."/>
            <person name="Martinez A.T."/>
            <person name="Otillar R."/>
            <person name="Spatafora J.W."/>
            <person name="Yadav J.S."/>
            <person name="Aerts A."/>
            <person name="Benoit I."/>
            <person name="Boyd A."/>
            <person name="Carlson A."/>
            <person name="Copeland A."/>
            <person name="Coutinho P.M."/>
            <person name="de Vries R.P."/>
            <person name="Ferreira P."/>
            <person name="Findley K."/>
            <person name="Foster B."/>
            <person name="Gaskell J."/>
            <person name="Glotzer D."/>
            <person name="Gorecki P."/>
            <person name="Heitman J."/>
            <person name="Hesse C."/>
            <person name="Hori C."/>
            <person name="Igarashi K."/>
            <person name="Jurgens J.A."/>
            <person name="Kallen N."/>
            <person name="Kersten P."/>
            <person name="Kohler A."/>
            <person name="Kuees U."/>
            <person name="Kumar T.K.A."/>
            <person name="Kuo A."/>
            <person name="LaButti K."/>
            <person name="Larrondo L.F."/>
            <person name="Lindquist E."/>
            <person name="Ling A."/>
            <person name="Lombard V."/>
            <person name="Lucas S."/>
            <person name="Lundell T."/>
            <person name="Martin R."/>
            <person name="McLaughlin D.J."/>
            <person name="Morgenstern I."/>
            <person name="Morin E."/>
            <person name="Murat C."/>
            <person name="Nagy L.G."/>
            <person name="Nolan M."/>
            <person name="Ohm R.A."/>
            <person name="Patyshakuliyeva A."/>
            <person name="Rokas A."/>
            <person name="Ruiz-Duenas F.J."/>
            <person name="Sabat G."/>
            <person name="Salamov A."/>
            <person name="Samejima M."/>
            <person name="Schmutz J."/>
            <person name="Slot J.C."/>
            <person name="St John F."/>
            <person name="Stenlid J."/>
            <person name="Sun H."/>
            <person name="Sun S."/>
            <person name="Syed K."/>
            <person name="Tsang A."/>
            <person name="Wiebenga A."/>
            <person name="Young D."/>
            <person name="Pisabarro A."/>
            <person name="Eastwood D.C."/>
            <person name="Martin F."/>
            <person name="Cullen D."/>
            <person name="Grigoriev I.V."/>
            <person name="Hibbett D.S."/>
        </authorList>
    </citation>
    <scope>NUCLEOTIDE SEQUENCE</scope>
    <source>
        <strain evidence="12">FP-58527</strain>
    </source>
</reference>
<evidence type="ECO:0000256" key="8">
    <source>
        <dbReference type="ARBA" id="ARBA00043975"/>
    </source>
</evidence>
<dbReference type="FunCoup" id="S8DR90">
    <property type="interactions" value="577"/>
</dbReference>
<keyword evidence="7" id="KW-0131">Cell cycle</keyword>
<dbReference type="SUPFAM" id="SSF52540">
    <property type="entry name" value="P-loop containing nucleoside triphosphate hydrolases"/>
    <property type="match status" value="1"/>
</dbReference>
<dbReference type="CDD" id="cd18140">
    <property type="entry name" value="HLD_clamp_RFC"/>
    <property type="match status" value="1"/>
</dbReference>
<evidence type="ECO:0000256" key="1">
    <source>
        <dbReference type="ARBA" id="ARBA00004123"/>
    </source>
</evidence>
<dbReference type="PANTHER" id="PTHR46765">
    <property type="entry name" value="P-LOOP CONTAINING NUCLEOSIDE TRIPHOSPHATE HYDROLASES SUPERFAMILY PROTEIN"/>
    <property type="match status" value="1"/>
</dbReference>
<evidence type="ECO:0000256" key="4">
    <source>
        <dbReference type="ARBA" id="ARBA00022840"/>
    </source>
</evidence>
<name>S8DR90_FOMSC</name>
<dbReference type="InterPro" id="IPR003959">
    <property type="entry name" value="ATPase_AAA_core"/>
</dbReference>
<dbReference type="eggNOG" id="KOG1969">
    <property type="taxonomic scope" value="Eukaryota"/>
</dbReference>
<dbReference type="InParanoid" id="S8DR90"/>
<dbReference type="Gene3D" id="1.10.8.60">
    <property type="match status" value="1"/>
</dbReference>
<feature type="region of interest" description="Disordered" evidence="9">
    <location>
        <begin position="1"/>
        <end position="20"/>
    </location>
</feature>
<keyword evidence="4" id="KW-0067">ATP-binding</keyword>
<organism evidence="11 12">
    <name type="scientific">Fomitopsis schrenkii</name>
    <name type="common">Brown rot fungus</name>
    <dbReference type="NCBI Taxonomy" id="2126942"/>
    <lineage>
        <taxon>Eukaryota</taxon>
        <taxon>Fungi</taxon>
        <taxon>Dikarya</taxon>
        <taxon>Basidiomycota</taxon>
        <taxon>Agaricomycotina</taxon>
        <taxon>Agaricomycetes</taxon>
        <taxon>Polyporales</taxon>
        <taxon>Fomitopsis</taxon>
    </lineage>
</organism>
<accession>S8DR90</accession>
<dbReference type="SMART" id="SM00382">
    <property type="entry name" value="AAA"/>
    <property type="match status" value="1"/>
</dbReference>
<evidence type="ECO:0000259" key="10">
    <source>
        <dbReference type="SMART" id="SM00382"/>
    </source>
</evidence>
<keyword evidence="6" id="KW-0539">Nucleus</keyword>
<keyword evidence="5" id="KW-0238">DNA-binding</keyword>
<dbReference type="InterPro" id="IPR053016">
    <property type="entry name" value="CTF18-RFC_complex"/>
</dbReference>
<evidence type="ECO:0000256" key="3">
    <source>
        <dbReference type="ARBA" id="ARBA00022741"/>
    </source>
</evidence>
<dbReference type="OrthoDB" id="2195431at2759"/>